<keyword evidence="9" id="KW-1185">Reference proteome</keyword>
<dbReference type="SUPFAM" id="SSF103473">
    <property type="entry name" value="MFS general substrate transporter"/>
    <property type="match status" value="1"/>
</dbReference>
<protein>
    <submittedName>
        <fullName evidence="8">MFS general substrate transporter</fullName>
    </submittedName>
</protein>
<dbReference type="eggNOG" id="ENOG502QPK1">
    <property type="taxonomic scope" value="Eukaryota"/>
</dbReference>
<evidence type="ECO:0000259" key="7">
    <source>
        <dbReference type="PROSITE" id="PS50850"/>
    </source>
</evidence>
<evidence type="ECO:0000256" key="1">
    <source>
        <dbReference type="ARBA" id="ARBA00004141"/>
    </source>
</evidence>
<feature type="region of interest" description="Disordered" evidence="5">
    <location>
        <begin position="466"/>
        <end position="488"/>
    </location>
</feature>
<dbReference type="Gene3D" id="1.20.1250.20">
    <property type="entry name" value="MFS general substrate transporter like domains"/>
    <property type="match status" value="2"/>
</dbReference>
<comment type="subcellular location">
    <subcellularLocation>
        <location evidence="1">Membrane</location>
        <topology evidence="1">Multi-pass membrane protein</topology>
    </subcellularLocation>
</comment>
<dbReference type="OMA" id="SWYADAQ"/>
<feature type="transmembrane region" description="Helical" evidence="6">
    <location>
        <begin position="170"/>
        <end position="187"/>
    </location>
</feature>
<dbReference type="OrthoDB" id="5296287at2759"/>
<feature type="transmembrane region" description="Helical" evidence="6">
    <location>
        <begin position="420"/>
        <end position="442"/>
    </location>
</feature>
<feature type="transmembrane region" description="Helical" evidence="6">
    <location>
        <begin position="382"/>
        <end position="400"/>
    </location>
</feature>
<dbReference type="EMBL" id="JH687836">
    <property type="protein sequence ID" value="EJD37700.1"/>
    <property type="molecule type" value="Genomic_DNA"/>
</dbReference>
<evidence type="ECO:0000313" key="9">
    <source>
        <dbReference type="Proteomes" id="UP000006514"/>
    </source>
</evidence>
<dbReference type="PANTHER" id="PTHR23508">
    <property type="entry name" value="CARBOXYLIC ACID TRANSPORTER PROTEIN HOMOLOG"/>
    <property type="match status" value="1"/>
</dbReference>
<gene>
    <name evidence="8" type="ORF">AURDEDRAFT_72892</name>
</gene>
<dbReference type="InterPro" id="IPR011701">
    <property type="entry name" value="MFS"/>
</dbReference>
<dbReference type="InterPro" id="IPR036259">
    <property type="entry name" value="MFS_trans_sf"/>
</dbReference>
<feature type="transmembrane region" description="Helical" evidence="6">
    <location>
        <begin position="253"/>
        <end position="271"/>
    </location>
</feature>
<dbReference type="PANTHER" id="PTHR23508:SF10">
    <property type="entry name" value="CARBOXYLIC ACID TRANSPORTER PROTEIN HOMOLOG"/>
    <property type="match status" value="1"/>
</dbReference>
<dbReference type="GO" id="GO:0005886">
    <property type="term" value="C:plasma membrane"/>
    <property type="evidence" value="ECO:0007669"/>
    <property type="project" value="TreeGrafter"/>
</dbReference>
<dbReference type="Pfam" id="PF07690">
    <property type="entry name" value="MFS_1"/>
    <property type="match status" value="1"/>
</dbReference>
<keyword evidence="3 6" id="KW-1133">Transmembrane helix</keyword>
<dbReference type="GO" id="GO:0035879">
    <property type="term" value="P:plasma membrane lactate transport"/>
    <property type="evidence" value="ECO:0007669"/>
    <property type="project" value="TreeGrafter"/>
</dbReference>
<dbReference type="AlphaFoldDB" id="J0DB28"/>
<proteinExistence type="predicted"/>
<dbReference type="Proteomes" id="UP000006514">
    <property type="component" value="Unassembled WGS sequence"/>
</dbReference>
<evidence type="ECO:0000256" key="6">
    <source>
        <dbReference type="SAM" id="Phobius"/>
    </source>
</evidence>
<dbReference type="InterPro" id="IPR020846">
    <property type="entry name" value="MFS_dom"/>
</dbReference>
<feature type="transmembrane region" description="Helical" evidence="6">
    <location>
        <begin position="101"/>
        <end position="121"/>
    </location>
</feature>
<feature type="transmembrane region" description="Helical" evidence="6">
    <location>
        <begin position="35"/>
        <end position="55"/>
    </location>
</feature>
<feature type="transmembrane region" description="Helical" evidence="6">
    <location>
        <begin position="75"/>
        <end position="94"/>
    </location>
</feature>
<dbReference type="PROSITE" id="PS50850">
    <property type="entry name" value="MFS"/>
    <property type="match status" value="1"/>
</dbReference>
<evidence type="ECO:0000313" key="8">
    <source>
        <dbReference type="EMBL" id="EJD37700.1"/>
    </source>
</evidence>
<feature type="transmembrane region" description="Helical" evidence="6">
    <location>
        <begin position="352"/>
        <end position="370"/>
    </location>
</feature>
<organism evidence="8 9">
    <name type="scientific">Auricularia subglabra (strain TFB-10046 / SS5)</name>
    <name type="common">White-rot fungus</name>
    <name type="synonym">Auricularia delicata (strain TFB10046)</name>
    <dbReference type="NCBI Taxonomy" id="717982"/>
    <lineage>
        <taxon>Eukaryota</taxon>
        <taxon>Fungi</taxon>
        <taxon>Dikarya</taxon>
        <taxon>Basidiomycota</taxon>
        <taxon>Agaricomycotina</taxon>
        <taxon>Agaricomycetes</taxon>
        <taxon>Auriculariales</taxon>
        <taxon>Auriculariaceae</taxon>
        <taxon>Auricularia</taxon>
    </lineage>
</organism>
<name>J0DB28_AURST</name>
<evidence type="ECO:0000256" key="5">
    <source>
        <dbReference type="SAM" id="MobiDB-lite"/>
    </source>
</evidence>
<keyword evidence="2 6" id="KW-0812">Transmembrane</keyword>
<evidence type="ECO:0000256" key="2">
    <source>
        <dbReference type="ARBA" id="ARBA00022692"/>
    </source>
</evidence>
<sequence length="488" mass="53561">MRLPYFVRNLIPRREHVQHARPLRTALKEVSPVQWALFLAGWMAWTCDAMDFFTVSLSVPELQSFPVDSVPKTTSITLTLLFRSAGAVIFGAISDRYGRKWPLVFSLIFCAVVELATGFVHTFAQFLAVRSLFGIAMGSVWGMAASNALENLPVETRGLASGIMQQGYDMGYMFAALVNLYLVPAHPNVSWRALFWTAAGCSAFAAVFRAVLPESEVFLRARAEEREHATLAGGKHERKTMIFFRELREMLRLHWKLCIYAVLLMAGFNFLSHGSGDLFPTYMQTTKGFTARQATVSTIIASAGAIVGGAIAGHGSQYIGRRFTIILCLILTGAFVPLWIVPSSWGKLTAGAFWISFGIHGAFGVIPVFLNELSPPAFRAMFAGTAYQLGNMISSASAQIEATGGDNLRTTVHGKDVPDYATVQGIFIGCVLVYTIILALVGPEKHSSHFEKHKLAFQEGAGRDDLAVNSDRASTEDGQIDEEKRELR</sequence>
<feature type="transmembrane region" description="Helical" evidence="6">
    <location>
        <begin position="291"/>
        <end position="311"/>
    </location>
</feature>
<accession>J0DB28</accession>
<dbReference type="KEGG" id="adl:AURDEDRAFT_72892"/>
<dbReference type="FunFam" id="1.20.1250.20:FF:000340">
    <property type="entry name" value="MFS transporter, SHS family, lactate transporter"/>
    <property type="match status" value="1"/>
</dbReference>
<feature type="transmembrane region" description="Helical" evidence="6">
    <location>
        <begin position="193"/>
        <end position="212"/>
    </location>
</feature>
<feature type="transmembrane region" description="Helical" evidence="6">
    <location>
        <begin position="127"/>
        <end position="149"/>
    </location>
</feature>
<dbReference type="GO" id="GO:0015355">
    <property type="term" value="F:secondary active monocarboxylate transmembrane transporter activity"/>
    <property type="evidence" value="ECO:0007669"/>
    <property type="project" value="TreeGrafter"/>
</dbReference>
<reference evidence="9" key="1">
    <citation type="journal article" date="2012" name="Science">
        <title>The Paleozoic origin of enzymatic lignin decomposition reconstructed from 31 fungal genomes.</title>
        <authorList>
            <person name="Floudas D."/>
            <person name="Binder M."/>
            <person name="Riley R."/>
            <person name="Barry K."/>
            <person name="Blanchette R.A."/>
            <person name="Henrissat B."/>
            <person name="Martinez A.T."/>
            <person name="Otillar R."/>
            <person name="Spatafora J.W."/>
            <person name="Yadav J.S."/>
            <person name="Aerts A."/>
            <person name="Benoit I."/>
            <person name="Boyd A."/>
            <person name="Carlson A."/>
            <person name="Copeland A."/>
            <person name="Coutinho P.M."/>
            <person name="de Vries R.P."/>
            <person name="Ferreira P."/>
            <person name="Findley K."/>
            <person name="Foster B."/>
            <person name="Gaskell J."/>
            <person name="Glotzer D."/>
            <person name="Gorecki P."/>
            <person name="Heitman J."/>
            <person name="Hesse C."/>
            <person name="Hori C."/>
            <person name="Igarashi K."/>
            <person name="Jurgens J.A."/>
            <person name="Kallen N."/>
            <person name="Kersten P."/>
            <person name="Kohler A."/>
            <person name="Kuees U."/>
            <person name="Kumar T.K.A."/>
            <person name="Kuo A."/>
            <person name="LaButti K."/>
            <person name="Larrondo L.F."/>
            <person name="Lindquist E."/>
            <person name="Ling A."/>
            <person name="Lombard V."/>
            <person name="Lucas S."/>
            <person name="Lundell T."/>
            <person name="Martin R."/>
            <person name="McLaughlin D.J."/>
            <person name="Morgenstern I."/>
            <person name="Morin E."/>
            <person name="Murat C."/>
            <person name="Nagy L.G."/>
            <person name="Nolan M."/>
            <person name="Ohm R.A."/>
            <person name="Patyshakuliyeva A."/>
            <person name="Rokas A."/>
            <person name="Ruiz-Duenas F.J."/>
            <person name="Sabat G."/>
            <person name="Salamov A."/>
            <person name="Samejima M."/>
            <person name="Schmutz J."/>
            <person name="Slot J.C."/>
            <person name="St John F."/>
            <person name="Stenlid J."/>
            <person name="Sun H."/>
            <person name="Sun S."/>
            <person name="Syed K."/>
            <person name="Tsang A."/>
            <person name="Wiebenga A."/>
            <person name="Young D."/>
            <person name="Pisabarro A."/>
            <person name="Eastwood D.C."/>
            <person name="Martin F."/>
            <person name="Cullen D."/>
            <person name="Grigoriev I.V."/>
            <person name="Hibbett D.S."/>
        </authorList>
    </citation>
    <scope>NUCLEOTIDE SEQUENCE [LARGE SCALE GENOMIC DNA]</scope>
    <source>
        <strain evidence="9">TFB10046</strain>
    </source>
</reference>
<evidence type="ECO:0000256" key="4">
    <source>
        <dbReference type="ARBA" id="ARBA00023136"/>
    </source>
</evidence>
<feature type="transmembrane region" description="Helical" evidence="6">
    <location>
        <begin position="323"/>
        <end position="340"/>
    </location>
</feature>
<dbReference type="InParanoid" id="J0DB28"/>
<keyword evidence="4 6" id="KW-0472">Membrane</keyword>
<dbReference type="CDD" id="cd17316">
    <property type="entry name" value="MFS_SV2_like"/>
    <property type="match status" value="1"/>
</dbReference>
<feature type="domain" description="Major facilitator superfamily (MFS) profile" evidence="7">
    <location>
        <begin position="37"/>
        <end position="446"/>
    </location>
</feature>
<evidence type="ECO:0000256" key="3">
    <source>
        <dbReference type="ARBA" id="ARBA00022989"/>
    </source>
</evidence>